<evidence type="ECO:0000313" key="2">
    <source>
        <dbReference type="EMBL" id="QQD72299.1"/>
    </source>
</evidence>
<evidence type="ECO:0000256" key="1">
    <source>
        <dbReference type="SAM" id="MobiDB-lite"/>
    </source>
</evidence>
<dbReference type="AlphaFoldDB" id="A0A7T4WCV7"/>
<dbReference type="EMBL" id="CP059488">
    <property type="protein sequence ID" value="QQD72299.1"/>
    <property type="molecule type" value="Genomic_DNA"/>
</dbReference>
<name>A0A7T4WCV7_9PROT</name>
<evidence type="ECO:0000313" key="3">
    <source>
        <dbReference type="Proteomes" id="UP000595420"/>
    </source>
</evidence>
<organism evidence="2 3">
    <name type="scientific">Acidithiobacillus ferrivorans</name>
    <dbReference type="NCBI Taxonomy" id="160808"/>
    <lineage>
        <taxon>Bacteria</taxon>
        <taxon>Pseudomonadati</taxon>
        <taxon>Pseudomonadota</taxon>
        <taxon>Acidithiobacillia</taxon>
        <taxon>Acidithiobacillales</taxon>
        <taxon>Acidithiobacillaceae</taxon>
        <taxon>Acidithiobacillus</taxon>
    </lineage>
</organism>
<gene>
    <name evidence="2" type="ORF">H2515_12965</name>
</gene>
<protein>
    <submittedName>
        <fullName evidence="2">Uncharacterized protein</fullName>
    </submittedName>
</protein>
<dbReference type="RefSeq" id="WP_198660332.1">
    <property type="nucleotide sequence ID" value="NZ_CP059488.1"/>
</dbReference>
<feature type="compositionally biased region" description="Basic residues" evidence="1">
    <location>
        <begin position="73"/>
        <end position="82"/>
    </location>
</feature>
<reference evidence="2 3" key="1">
    <citation type="submission" date="2020-07" db="EMBL/GenBank/DDBJ databases">
        <title>Complete genome sequence analysis of Acidithiobacillus ferrivorans XJFY6S-08 reveals extreme environmental adaptation to alpine acid mine drainage.</title>
        <authorList>
            <person name="Yan L."/>
            <person name="Ni Y."/>
        </authorList>
    </citation>
    <scope>NUCLEOTIDE SEQUENCE [LARGE SCALE GENOMIC DNA]</scope>
    <source>
        <strain evidence="2 3">XJFY6S-08</strain>
    </source>
</reference>
<feature type="compositionally biased region" description="Basic and acidic residues" evidence="1">
    <location>
        <begin position="47"/>
        <end position="59"/>
    </location>
</feature>
<sequence length="197" mass="22247">MNRAAQHAQQKRQAEADTWLSQHQGWDEDIPDPDSLAQPLFTCPENEDGREKYDTRRAVSEPGPRLPDLPNTPRKRKRRNKKAANIQLIRGASEQECLETAEFNAAVSERINRKRDFAMQQYTGKYREVLSLLLLGLPTKKIAENTGKTTRRIRQIVNGNAKRGTIGLRQFLASLCEPPPDVGRTPRLTVAGVDHGI</sequence>
<accession>A0A7T4WCV7</accession>
<dbReference type="Proteomes" id="UP000595420">
    <property type="component" value="Chromosome"/>
</dbReference>
<feature type="region of interest" description="Disordered" evidence="1">
    <location>
        <begin position="1"/>
        <end position="83"/>
    </location>
</feature>
<proteinExistence type="predicted"/>